<evidence type="ECO:0000256" key="7">
    <source>
        <dbReference type="HAMAP-Rule" id="MF_00201"/>
    </source>
</evidence>
<dbReference type="InterPro" id="IPR042242">
    <property type="entry name" value="RecO_C"/>
</dbReference>
<gene>
    <name evidence="7 9" type="primary">recO</name>
    <name evidence="9" type="ORF">E1163_10100</name>
</gene>
<dbReference type="HAMAP" id="MF_00201">
    <property type="entry name" value="RecO"/>
    <property type="match status" value="1"/>
</dbReference>
<dbReference type="InterPro" id="IPR003717">
    <property type="entry name" value="RecO"/>
</dbReference>
<keyword evidence="10" id="KW-1185">Reference proteome</keyword>
<evidence type="ECO:0000256" key="3">
    <source>
        <dbReference type="ARBA" id="ARBA00022763"/>
    </source>
</evidence>
<dbReference type="Gene3D" id="2.40.50.140">
    <property type="entry name" value="Nucleic acid-binding proteins"/>
    <property type="match status" value="1"/>
</dbReference>
<name>A0ABW9RPQ4_9BACT</name>
<accession>A0ABW9RPQ4</accession>
<proteinExistence type="inferred from homology"/>
<evidence type="ECO:0000256" key="1">
    <source>
        <dbReference type="ARBA" id="ARBA00007452"/>
    </source>
</evidence>
<dbReference type="NCBIfam" id="TIGR00613">
    <property type="entry name" value="reco"/>
    <property type="match status" value="1"/>
</dbReference>
<evidence type="ECO:0000259" key="8">
    <source>
        <dbReference type="Pfam" id="PF11967"/>
    </source>
</evidence>
<sequence>MLHKTRGIVFKYFKYRDTSIIAKVFTEEFGLQTYMINGVRSKSSKGKIALYQPLTLLDLVVYYKESADINRISEVKCGSPFQTIPTDIRKTAIAMFMAEILYKCVKEEGEVHDLFEFIYHSIEILDHLGSNFQNFHLQFMLKLSKYLGFGMESSDFLDVFYAEEAQLAKELMDNSYEESAKLNNSSRRKMLDHIIKFFQTNVDSLKEINSIKVLQEVL</sequence>
<evidence type="ECO:0000313" key="10">
    <source>
        <dbReference type="Proteomes" id="UP000798808"/>
    </source>
</evidence>
<keyword evidence="4 7" id="KW-0233">DNA recombination</keyword>
<evidence type="ECO:0000256" key="6">
    <source>
        <dbReference type="ARBA" id="ARBA00033409"/>
    </source>
</evidence>
<dbReference type="RefSeq" id="WP_155171324.1">
    <property type="nucleotide sequence ID" value="NZ_BAAAFL010000043.1"/>
</dbReference>
<dbReference type="InterPro" id="IPR012340">
    <property type="entry name" value="NA-bd_OB-fold"/>
</dbReference>
<evidence type="ECO:0000256" key="2">
    <source>
        <dbReference type="ARBA" id="ARBA00021310"/>
    </source>
</evidence>
<dbReference type="SUPFAM" id="SSF50249">
    <property type="entry name" value="Nucleic acid-binding proteins"/>
    <property type="match status" value="1"/>
</dbReference>
<dbReference type="InterPro" id="IPR037278">
    <property type="entry name" value="ARFGAP/RecO"/>
</dbReference>
<comment type="function">
    <text evidence="7">Involved in DNA repair and RecF pathway recombination.</text>
</comment>
<feature type="domain" description="DNA replication/recombination mediator RecO N-terminal" evidence="8">
    <location>
        <begin position="1"/>
        <end position="78"/>
    </location>
</feature>
<dbReference type="SUPFAM" id="SSF57863">
    <property type="entry name" value="ArfGap/RecO-like zinc finger"/>
    <property type="match status" value="1"/>
</dbReference>
<dbReference type="Pfam" id="PF02565">
    <property type="entry name" value="RecO_C"/>
    <property type="match status" value="1"/>
</dbReference>
<dbReference type="EMBL" id="SMLW01000501">
    <property type="protein sequence ID" value="MTI25293.1"/>
    <property type="molecule type" value="Genomic_DNA"/>
</dbReference>
<evidence type="ECO:0000313" key="9">
    <source>
        <dbReference type="EMBL" id="MTI25293.1"/>
    </source>
</evidence>
<evidence type="ECO:0000256" key="4">
    <source>
        <dbReference type="ARBA" id="ARBA00023172"/>
    </source>
</evidence>
<comment type="similarity">
    <text evidence="1 7">Belongs to the RecO family.</text>
</comment>
<organism evidence="9 10">
    <name type="scientific">Fulvivirga kasyanovii</name>
    <dbReference type="NCBI Taxonomy" id="396812"/>
    <lineage>
        <taxon>Bacteria</taxon>
        <taxon>Pseudomonadati</taxon>
        <taxon>Bacteroidota</taxon>
        <taxon>Cytophagia</taxon>
        <taxon>Cytophagales</taxon>
        <taxon>Fulvivirgaceae</taxon>
        <taxon>Fulvivirga</taxon>
    </lineage>
</organism>
<reference evidence="9 10" key="1">
    <citation type="submission" date="2019-02" db="EMBL/GenBank/DDBJ databases">
        <authorList>
            <person name="Goldberg S.R."/>
            <person name="Haltli B.A."/>
            <person name="Correa H."/>
            <person name="Russell K.G."/>
        </authorList>
    </citation>
    <scope>NUCLEOTIDE SEQUENCE [LARGE SCALE GENOMIC DNA]</scope>
    <source>
        <strain evidence="9 10">JCM 16186</strain>
    </source>
</reference>
<keyword evidence="3 7" id="KW-0227">DNA damage</keyword>
<dbReference type="Gene3D" id="1.20.1440.120">
    <property type="entry name" value="Recombination protein O, C-terminal domain"/>
    <property type="match status" value="1"/>
</dbReference>
<dbReference type="Proteomes" id="UP000798808">
    <property type="component" value="Unassembled WGS sequence"/>
</dbReference>
<dbReference type="PANTHER" id="PTHR33991">
    <property type="entry name" value="DNA REPAIR PROTEIN RECO"/>
    <property type="match status" value="1"/>
</dbReference>
<dbReference type="PANTHER" id="PTHR33991:SF1">
    <property type="entry name" value="DNA REPAIR PROTEIN RECO"/>
    <property type="match status" value="1"/>
</dbReference>
<evidence type="ECO:0000256" key="5">
    <source>
        <dbReference type="ARBA" id="ARBA00023204"/>
    </source>
</evidence>
<dbReference type="Pfam" id="PF11967">
    <property type="entry name" value="RecO_N"/>
    <property type="match status" value="1"/>
</dbReference>
<dbReference type="InterPro" id="IPR022572">
    <property type="entry name" value="DNA_rep/recomb_RecO_N"/>
</dbReference>
<keyword evidence="5 7" id="KW-0234">DNA repair</keyword>
<protein>
    <recommendedName>
        <fullName evidence="2 7">DNA repair protein RecO</fullName>
    </recommendedName>
    <alternativeName>
        <fullName evidence="6 7">Recombination protein O</fullName>
    </alternativeName>
</protein>
<comment type="caution">
    <text evidence="9">The sequence shown here is derived from an EMBL/GenBank/DDBJ whole genome shotgun (WGS) entry which is preliminary data.</text>
</comment>